<protein>
    <submittedName>
        <fullName evidence="2">Uncharacterized protein</fullName>
    </submittedName>
</protein>
<evidence type="ECO:0000313" key="3">
    <source>
        <dbReference type="Proteomes" id="UP000249061"/>
    </source>
</evidence>
<gene>
    <name evidence="2" type="ORF">DI536_00735</name>
</gene>
<organism evidence="2 3">
    <name type="scientific">Archangium gephyra</name>
    <dbReference type="NCBI Taxonomy" id="48"/>
    <lineage>
        <taxon>Bacteria</taxon>
        <taxon>Pseudomonadati</taxon>
        <taxon>Myxococcota</taxon>
        <taxon>Myxococcia</taxon>
        <taxon>Myxococcales</taxon>
        <taxon>Cystobacterineae</taxon>
        <taxon>Archangiaceae</taxon>
        <taxon>Archangium</taxon>
    </lineage>
</organism>
<dbReference type="AlphaFoldDB" id="A0A2W5TRV5"/>
<dbReference type="EMBL" id="QFQP01000001">
    <property type="protein sequence ID" value="PZR18439.1"/>
    <property type="molecule type" value="Genomic_DNA"/>
</dbReference>
<reference evidence="2 3" key="1">
    <citation type="submission" date="2017-08" db="EMBL/GenBank/DDBJ databases">
        <title>Infants hospitalized years apart are colonized by the same room-sourced microbial strains.</title>
        <authorList>
            <person name="Brooks B."/>
            <person name="Olm M.R."/>
            <person name="Firek B.A."/>
            <person name="Baker R."/>
            <person name="Thomas B.C."/>
            <person name="Morowitz M.J."/>
            <person name="Banfield J.F."/>
        </authorList>
    </citation>
    <scope>NUCLEOTIDE SEQUENCE [LARGE SCALE GENOMIC DNA]</scope>
    <source>
        <strain evidence="2">S2_003_000_R2_14</strain>
    </source>
</reference>
<proteinExistence type="predicted"/>
<dbReference type="Proteomes" id="UP000249061">
    <property type="component" value="Unassembled WGS sequence"/>
</dbReference>
<evidence type="ECO:0000313" key="2">
    <source>
        <dbReference type="EMBL" id="PZR18439.1"/>
    </source>
</evidence>
<evidence type="ECO:0000256" key="1">
    <source>
        <dbReference type="SAM" id="MobiDB-lite"/>
    </source>
</evidence>
<feature type="region of interest" description="Disordered" evidence="1">
    <location>
        <begin position="80"/>
        <end position="101"/>
    </location>
</feature>
<name>A0A2W5TRV5_9BACT</name>
<accession>A0A2W5TRV5</accession>
<sequence length="155" mass="17216">MRGSALCTTRAGASASGKVIHIEELRSLLWKTIARRAPRFGAHVTHASRNARYWPVLRAGSAPKLTASWVAKSRGQLATSTSSDSFTHRHPRSRSSLLEAVRPSPLPTVDTSYEVVDRREARRQLSHRLARVRFFGSSTRALPLPCAARVHARIR</sequence>
<comment type="caution">
    <text evidence="2">The sequence shown here is derived from an EMBL/GenBank/DDBJ whole genome shotgun (WGS) entry which is preliminary data.</text>
</comment>